<dbReference type="Proteomes" id="UP001566132">
    <property type="component" value="Unassembled WGS sequence"/>
</dbReference>
<keyword evidence="2" id="KW-1185">Reference proteome</keyword>
<accession>A0ABD1F317</accession>
<evidence type="ECO:0000313" key="2">
    <source>
        <dbReference type="Proteomes" id="UP001566132"/>
    </source>
</evidence>
<dbReference type="EMBL" id="JBDJPC010000003">
    <property type="protein sequence ID" value="KAL1509642.1"/>
    <property type="molecule type" value="Genomic_DNA"/>
</dbReference>
<reference evidence="1 2" key="1">
    <citation type="submission" date="2024-05" db="EMBL/GenBank/DDBJ databases">
        <title>Genetic variation in Jamaican populations of the coffee berry borer (Hypothenemus hampei).</title>
        <authorList>
            <person name="Errbii M."/>
            <person name="Myrie A."/>
        </authorList>
    </citation>
    <scope>NUCLEOTIDE SEQUENCE [LARGE SCALE GENOMIC DNA]</scope>
    <source>
        <strain evidence="1">JA-Hopewell-2020-01-JO</strain>
        <tissue evidence="1">Whole body</tissue>
    </source>
</reference>
<gene>
    <name evidence="1" type="ORF">ABEB36_004349</name>
</gene>
<organism evidence="1 2">
    <name type="scientific">Hypothenemus hampei</name>
    <name type="common">Coffee berry borer</name>
    <dbReference type="NCBI Taxonomy" id="57062"/>
    <lineage>
        <taxon>Eukaryota</taxon>
        <taxon>Metazoa</taxon>
        <taxon>Ecdysozoa</taxon>
        <taxon>Arthropoda</taxon>
        <taxon>Hexapoda</taxon>
        <taxon>Insecta</taxon>
        <taxon>Pterygota</taxon>
        <taxon>Neoptera</taxon>
        <taxon>Endopterygota</taxon>
        <taxon>Coleoptera</taxon>
        <taxon>Polyphaga</taxon>
        <taxon>Cucujiformia</taxon>
        <taxon>Curculionidae</taxon>
        <taxon>Scolytinae</taxon>
        <taxon>Hypothenemus</taxon>
    </lineage>
</organism>
<name>A0ABD1F317_HYPHA</name>
<sequence>MLSATIANTVIGIIQAEARQMDIRNYIEKFSISITSLQSNWKYCELIKNCKTHSYFIESRNMCVRYKKLVFNATGTTISIAMIQ</sequence>
<dbReference type="AlphaFoldDB" id="A0ABD1F317"/>
<comment type="caution">
    <text evidence="1">The sequence shown here is derived from an EMBL/GenBank/DDBJ whole genome shotgun (WGS) entry which is preliminary data.</text>
</comment>
<proteinExistence type="predicted"/>
<evidence type="ECO:0000313" key="1">
    <source>
        <dbReference type="EMBL" id="KAL1509642.1"/>
    </source>
</evidence>
<protein>
    <submittedName>
        <fullName evidence="1">Uncharacterized protein</fullName>
    </submittedName>
</protein>